<dbReference type="SUPFAM" id="SSF111369">
    <property type="entry name" value="HlyD-like secretion proteins"/>
    <property type="match status" value="1"/>
</dbReference>
<dbReference type="Pfam" id="PF25954">
    <property type="entry name" value="Beta-barrel_RND_2"/>
    <property type="match status" value="1"/>
</dbReference>
<evidence type="ECO:0000256" key="1">
    <source>
        <dbReference type="ARBA" id="ARBA00009477"/>
    </source>
</evidence>
<sequence length="393" mass="43657">MKHYKILFITLLIVSSIVSCKQTTSVQENKETSSEAHEDDHAEGVELTKQQFDALQMTIDTLSEKTMSGYVEANGQLEVPPQNEATVTATIGANVASINVIEGDKVSKNQVLAYLSHPDIISIQTQYLSAYNNMVFLEKDYLRQKKLYNEGVASGMSFQEAEAKYISAKTLAAGLESQLQLLNLSAKGIQKGTIYQKVALKSPIDGYVQKVEVKTGQFVDPQTELFEIVDTHHVHADLMVFEKDVALVKKGQTVRFQIQTQPDKDIEATIYSIGKTFEDGPKAVHVHAEIENKSGNLIPGMYIQGQIETSAKKQWALPESALVKEGDSFYVFQATQEGESWHFNQIPVTTGTTNNGWMAINFLEPIAPNTLFATNNAYYLLAEKNKSEAEHTH</sequence>
<dbReference type="RefSeq" id="WP_344730505.1">
    <property type="nucleotide sequence ID" value="NZ_BAABBI010000003.1"/>
</dbReference>
<dbReference type="Gene3D" id="2.40.420.20">
    <property type="match status" value="1"/>
</dbReference>
<dbReference type="InterPro" id="IPR051909">
    <property type="entry name" value="MFP_Cation_Efflux"/>
</dbReference>
<keyword evidence="2" id="KW-0813">Transport</keyword>
<dbReference type="InterPro" id="IPR058792">
    <property type="entry name" value="Beta-barrel_RND_2"/>
</dbReference>
<feature type="domain" description="CusB-like beta-barrel" evidence="4">
    <location>
        <begin position="238"/>
        <end position="309"/>
    </location>
</feature>
<dbReference type="EMBL" id="BAABBI010000003">
    <property type="protein sequence ID" value="GAA3788871.1"/>
    <property type="molecule type" value="Genomic_DNA"/>
</dbReference>
<feature type="domain" description="CzcB-like barrel-sandwich hybrid" evidence="5">
    <location>
        <begin position="84"/>
        <end position="230"/>
    </location>
</feature>
<feature type="signal peptide" evidence="3">
    <location>
        <begin position="1"/>
        <end position="20"/>
    </location>
</feature>
<accession>A0ABP7H9D3</accession>
<evidence type="ECO:0000259" key="4">
    <source>
        <dbReference type="Pfam" id="PF25954"/>
    </source>
</evidence>
<dbReference type="Pfam" id="PF25973">
    <property type="entry name" value="BSH_CzcB"/>
    <property type="match status" value="1"/>
</dbReference>
<dbReference type="PROSITE" id="PS51257">
    <property type="entry name" value="PROKAR_LIPOPROTEIN"/>
    <property type="match status" value="1"/>
</dbReference>
<name>A0ABP7H9D3_9FLAO</name>
<keyword evidence="7" id="KW-1185">Reference proteome</keyword>
<gene>
    <name evidence="6" type="ORF">GCM10022271_21760</name>
</gene>
<dbReference type="Gene3D" id="2.40.50.100">
    <property type="match status" value="1"/>
</dbReference>
<evidence type="ECO:0000313" key="6">
    <source>
        <dbReference type="EMBL" id="GAA3788871.1"/>
    </source>
</evidence>
<proteinExistence type="inferred from homology"/>
<organism evidence="6 7">
    <name type="scientific">Corallibacter vietnamensis</name>
    <dbReference type="NCBI Taxonomy" id="904130"/>
    <lineage>
        <taxon>Bacteria</taxon>
        <taxon>Pseudomonadati</taxon>
        <taxon>Bacteroidota</taxon>
        <taxon>Flavobacteriia</taxon>
        <taxon>Flavobacteriales</taxon>
        <taxon>Flavobacteriaceae</taxon>
        <taxon>Corallibacter</taxon>
    </lineage>
</organism>
<dbReference type="InterPro" id="IPR058647">
    <property type="entry name" value="BSH_CzcB-like"/>
</dbReference>
<dbReference type="Gene3D" id="2.40.30.170">
    <property type="match status" value="1"/>
</dbReference>
<evidence type="ECO:0000256" key="2">
    <source>
        <dbReference type="ARBA" id="ARBA00022448"/>
    </source>
</evidence>
<dbReference type="InterPro" id="IPR006143">
    <property type="entry name" value="RND_pump_MFP"/>
</dbReference>
<comment type="caution">
    <text evidence="6">The sequence shown here is derived from an EMBL/GenBank/DDBJ whole genome shotgun (WGS) entry which is preliminary data.</text>
</comment>
<feature type="chain" id="PRO_5046767445" evidence="3">
    <location>
        <begin position="21"/>
        <end position="393"/>
    </location>
</feature>
<dbReference type="PANTHER" id="PTHR30097:SF4">
    <property type="entry name" value="SLR6042 PROTEIN"/>
    <property type="match status" value="1"/>
</dbReference>
<dbReference type="PANTHER" id="PTHR30097">
    <property type="entry name" value="CATION EFFLUX SYSTEM PROTEIN CUSB"/>
    <property type="match status" value="1"/>
</dbReference>
<comment type="similarity">
    <text evidence="1">Belongs to the membrane fusion protein (MFP) (TC 8.A.1) family.</text>
</comment>
<protein>
    <submittedName>
        <fullName evidence="6">Efflux RND transporter periplasmic adaptor subunit</fullName>
    </submittedName>
</protein>
<reference evidence="7" key="1">
    <citation type="journal article" date="2019" name="Int. J. Syst. Evol. Microbiol.">
        <title>The Global Catalogue of Microorganisms (GCM) 10K type strain sequencing project: providing services to taxonomists for standard genome sequencing and annotation.</title>
        <authorList>
            <consortium name="The Broad Institute Genomics Platform"/>
            <consortium name="The Broad Institute Genome Sequencing Center for Infectious Disease"/>
            <person name="Wu L."/>
            <person name="Ma J."/>
        </authorList>
    </citation>
    <scope>NUCLEOTIDE SEQUENCE [LARGE SCALE GENOMIC DNA]</scope>
    <source>
        <strain evidence="7">JCM 17525</strain>
    </source>
</reference>
<evidence type="ECO:0000259" key="5">
    <source>
        <dbReference type="Pfam" id="PF25973"/>
    </source>
</evidence>
<dbReference type="NCBIfam" id="TIGR01730">
    <property type="entry name" value="RND_mfp"/>
    <property type="match status" value="1"/>
</dbReference>
<dbReference type="Proteomes" id="UP001501456">
    <property type="component" value="Unassembled WGS sequence"/>
</dbReference>
<keyword evidence="3" id="KW-0732">Signal</keyword>
<evidence type="ECO:0000256" key="3">
    <source>
        <dbReference type="SAM" id="SignalP"/>
    </source>
</evidence>
<evidence type="ECO:0000313" key="7">
    <source>
        <dbReference type="Proteomes" id="UP001501456"/>
    </source>
</evidence>